<evidence type="ECO:0000313" key="5">
    <source>
        <dbReference type="EMBL" id="SDT83962.1"/>
    </source>
</evidence>
<dbReference type="AlphaFoldDB" id="A0A1H2DM06"/>
<gene>
    <name evidence="1" type="ORF">SAMN04488548_10131</name>
    <name evidence="2" type="ORF">SAMN04488548_10143</name>
    <name evidence="4" type="ORF">SAMN04488548_10533</name>
    <name evidence="5" type="ORF">SAMN04488548_10541</name>
    <name evidence="6" type="ORF">SAMN04488548_10557</name>
    <name evidence="3" type="ORF">SAMN04488548_1056</name>
    <name evidence="7" type="ORF">SAMN04488548_11821</name>
    <name evidence="9" type="ORF">SAMN04488548_12024</name>
    <name evidence="10" type="ORF">SAMN04488548_12041</name>
    <name evidence="8" type="ORF">SAMN04488548_1205</name>
    <name evidence="11" type="ORF">SAMN04488548_12537</name>
    <name evidence="12" type="ORF">SAMN04488548_12713</name>
</gene>
<dbReference type="EMBL" id="FNLM01000018">
    <property type="protein sequence ID" value="SDT85268.1"/>
    <property type="molecule type" value="Genomic_DNA"/>
</dbReference>
<name>A0A1H2DM06_9ACTN</name>
<reference evidence="4 13" key="1">
    <citation type="submission" date="2016-10" db="EMBL/GenBank/DDBJ databases">
        <authorList>
            <person name="de Groot N.N."/>
        </authorList>
    </citation>
    <scope>NUCLEOTIDE SEQUENCE [LARGE SCALE GENOMIC DNA]</scope>
    <source>
        <strain evidence="4 13">DSM 44215</strain>
    </source>
</reference>
<evidence type="ECO:0000313" key="1">
    <source>
        <dbReference type="EMBL" id="SDT83711.1"/>
    </source>
</evidence>
<accession>A0A1H2DM06</accession>
<dbReference type="EMBL" id="FNLM01000020">
    <property type="protein sequence ID" value="SDT85653.1"/>
    <property type="molecule type" value="Genomic_DNA"/>
</dbReference>
<dbReference type="RefSeq" id="WP_074847843.1">
    <property type="nucleotide sequence ID" value="NZ_FNLM01000001.1"/>
</dbReference>
<dbReference type="EMBL" id="FNLM01000005">
    <property type="protein sequence ID" value="SDT83962.1"/>
    <property type="molecule type" value="Genomic_DNA"/>
</dbReference>
<protein>
    <submittedName>
        <fullName evidence="4">Uncharacterized protein</fullName>
    </submittedName>
</protein>
<dbReference type="EMBL" id="FNLM01000005">
    <property type="protein sequence ID" value="SDT84011.1"/>
    <property type="molecule type" value="Genomic_DNA"/>
</dbReference>
<dbReference type="EMBL" id="FNLM01000025">
    <property type="protein sequence ID" value="SDT87898.1"/>
    <property type="molecule type" value="Genomic_DNA"/>
</dbReference>
<dbReference type="EMBL" id="FNLM01000001">
    <property type="protein sequence ID" value="SDT83711.1"/>
    <property type="molecule type" value="Genomic_DNA"/>
</dbReference>
<dbReference type="EMBL" id="FNLM01000005">
    <property type="protein sequence ID" value="SDT83858.1"/>
    <property type="molecule type" value="Genomic_DNA"/>
</dbReference>
<sequence>MSVVDMQAFRTARDIVEVEADLASEAFTHGFMSSMQVSAAGCSAVLTDFYGRRVLKVEPQSSPWITRDHVLVFLAAQEAQP</sequence>
<dbReference type="EMBL" id="FNLM01000020">
    <property type="protein sequence ID" value="SDT85571.1"/>
    <property type="molecule type" value="Genomic_DNA"/>
</dbReference>
<organism evidence="4 13">
    <name type="scientific">Gordonia westfalica</name>
    <dbReference type="NCBI Taxonomy" id="158898"/>
    <lineage>
        <taxon>Bacteria</taxon>
        <taxon>Bacillati</taxon>
        <taxon>Actinomycetota</taxon>
        <taxon>Actinomycetes</taxon>
        <taxon>Mycobacteriales</taxon>
        <taxon>Gordoniaceae</taxon>
        <taxon>Gordonia</taxon>
    </lineage>
</organism>
<dbReference type="Proteomes" id="UP000183180">
    <property type="component" value="Unassembled WGS sequence"/>
</dbReference>
<proteinExistence type="predicted"/>
<evidence type="ECO:0000313" key="11">
    <source>
        <dbReference type="EMBL" id="SDT87898.1"/>
    </source>
</evidence>
<evidence type="ECO:0000313" key="4">
    <source>
        <dbReference type="EMBL" id="SDT83940.1"/>
    </source>
</evidence>
<evidence type="ECO:0000313" key="3">
    <source>
        <dbReference type="EMBL" id="SDT83858.1"/>
    </source>
</evidence>
<dbReference type="EMBL" id="FNLM01000005">
    <property type="protein sequence ID" value="SDT83940.1"/>
    <property type="molecule type" value="Genomic_DNA"/>
</dbReference>
<evidence type="ECO:0000313" key="9">
    <source>
        <dbReference type="EMBL" id="SDT85571.1"/>
    </source>
</evidence>
<evidence type="ECO:0000313" key="7">
    <source>
        <dbReference type="EMBL" id="SDT85268.1"/>
    </source>
</evidence>
<evidence type="ECO:0000313" key="2">
    <source>
        <dbReference type="EMBL" id="SDT83723.1"/>
    </source>
</evidence>
<dbReference type="EMBL" id="FNLM01000001">
    <property type="protein sequence ID" value="SDT83723.1"/>
    <property type="molecule type" value="Genomic_DNA"/>
</dbReference>
<evidence type="ECO:0000313" key="10">
    <source>
        <dbReference type="EMBL" id="SDT85653.1"/>
    </source>
</evidence>
<evidence type="ECO:0000313" key="12">
    <source>
        <dbReference type="EMBL" id="SDT89114.1"/>
    </source>
</evidence>
<evidence type="ECO:0000313" key="13">
    <source>
        <dbReference type="Proteomes" id="UP000183180"/>
    </source>
</evidence>
<dbReference type="STRING" id="158898.SAMN04488548_10131"/>
<dbReference type="EMBL" id="FNLM01000020">
    <property type="protein sequence ID" value="SDT85509.1"/>
    <property type="molecule type" value="Genomic_DNA"/>
</dbReference>
<evidence type="ECO:0000313" key="6">
    <source>
        <dbReference type="EMBL" id="SDT84011.1"/>
    </source>
</evidence>
<dbReference type="EMBL" id="FNLM01000027">
    <property type="protein sequence ID" value="SDT89114.1"/>
    <property type="molecule type" value="Genomic_DNA"/>
</dbReference>
<evidence type="ECO:0000313" key="8">
    <source>
        <dbReference type="EMBL" id="SDT85509.1"/>
    </source>
</evidence>